<keyword evidence="4" id="KW-0863">Zinc-finger</keyword>
<dbReference type="Pfam" id="PF00320">
    <property type="entry name" value="GATA"/>
    <property type="match status" value="1"/>
</dbReference>
<dbReference type="InterPro" id="IPR013088">
    <property type="entry name" value="Znf_NHR/GATA"/>
</dbReference>
<keyword evidence="8" id="KW-1185">Reference proteome</keyword>
<keyword evidence="2" id="KW-0238">DNA-binding</keyword>
<evidence type="ECO:0000313" key="7">
    <source>
        <dbReference type="EMBL" id="KAF3593841.1"/>
    </source>
</evidence>
<dbReference type="SMART" id="SM00401">
    <property type="entry name" value="ZnF_GATA"/>
    <property type="match status" value="1"/>
</dbReference>
<organism evidence="7 8">
    <name type="scientific">Brassica cretica</name>
    <name type="common">Mustard</name>
    <dbReference type="NCBI Taxonomy" id="69181"/>
    <lineage>
        <taxon>Eukaryota</taxon>
        <taxon>Viridiplantae</taxon>
        <taxon>Streptophyta</taxon>
        <taxon>Embryophyta</taxon>
        <taxon>Tracheophyta</taxon>
        <taxon>Spermatophyta</taxon>
        <taxon>Magnoliopsida</taxon>
        <taxon>eudicotyledons</taxon>
        <taxon>Gunneridae</taxon>
        <taxon>Pentapetalae</taxon>
        <taxon>rosids</taxon>
        <taxon>malvids</taxon>
        <taxon>Brassicales</taxon>
        <taxon>Brassicaceae</taxon>
        <taxon>Brassiceae</taxon>
        <taxon>Brassica</taxon>
    </lineage>
</organism>
<evidence type="ECO:0000256" key="5">
    <source>
        <dbReference type="SAM" id="MobiDB-lite"/>
    </source>
</evidence>
<evidence type="ECO:0000256" key="2">
    <source>
        <dbReference type="ARBA" id="ARBA00023125"/>
    </source>
</evidence>
<dbReference type="SUPFAM" id="SSF57716">
    <property type="entry name" value="Glucocorticoid receptor-like (DNA-binding domain)"/>
    <property type="match status" value="1"/>
</dbReference>
<feature type="domain" description="GATA-type" evidence="6">
    <location>
        <begin position="102"/>
        <end position="138"/>
    </location>
</feature>
<dbReference type="InterPro" id="IPR012173">
    <property type="entry name" value="Mpp10"/>
</dbReference>
<dbReference type="InterPro" id="IPR000679">
    <property type="entry name" value="Znf_GATA"/>
</dbReference>
<dbReference type="PROSITE" id="PS50114">
    <property type="entry name" value="GATA_ZN_FINGER_2"/>
    <property type="match status" value="1"/>
</dbReference>
<feature type="region of interest" description="Disordered" evidence="5">
    <location>
        <begin position="373"/>
        <end position="429"/>
    </location>
</feature>
<protein>
    <recommendedName>
        <fullName evidence="6">GATA-type domain-containing protein</fullName>
    </recommendedName>
</protein>
<feature type="region of interest" description="Disordered" evidence="5">
    <location>
        <begin position="46"/>
        <end position="96"/>
    </location>
</feature>
<evidence type="ECO:0000256" key="1">
    <source>
        <dbReference type="ARBA" id="ARBA00023015"/>
    </source>
</evidence>
<dbReference type="PANTHER" id="PTHR17039:SF1">
    <property type="entry name" value="U3 SMALL NUCLEOLAR RIBONUCLEOPROTEIN PROTEIN MPP10"/>
    <property type="match status" value="1"/>
</dbReference>
<evidence type="ECO:0000256" key="3">
    <source>
        <dbReference type="ARBA" id="ARBA00023163"/>
    </source>
</evidence>
<keyword evidence="4" id="KW-0862">Zinc</keyword>
<name>A0ABQ7EBF2_BRACR</name>
<keyword evidence="1" id="KW-0805">Transcription regulation</keyword>
<comment type="caution">
    <text evidence="7">The sequence shown here is derived from an EMBL/GenBank/DDBJ whole genome shotgun (WGS) entry which is preliminary data.</text>
</comment>
<gene>
    <name evidence="7" type="ORF">DY000_02024195</name>
</gene>
<evidence type="ECO:0000313" key="8">
    <source>
        <dbReference type="Proteomes" id="UP000266723"/>
    </source>
</evidence>
<feature type="region of interest" description="Disordered" evidence="5">
    <location>
        <begin position="144"/>
        <end position="173"/>
    </location>
</feature>
<feature type="compositionally biased region" description="Basic and acidic residues" evidence="5">
    <location>
        <begin position="374"/>
        <end position="386"/>
    </location>
</feature>
<dbReference type="Pfam" id="PF04006">
    <property type="entry name" value="Mpp10"/>
    <property type="match status" value="1"/>
</dbReference>
<dbReference type="CDD" id="cd00202">
    <property type="entry name" value="ZnF_GATA"/>
    <property type="match status" value="1"/>
</dbReference>
<keyword evidence="4" id="KW-0479">Metal-binding</keyword>
<dbReference type="Gene3D" id="3.30.50.10">
    <property type="entry name" value="Erythroid Transcription Factor GATA-1, subunit A"/>
    <property type="match status" value="1"/>
</dbReference>
<proteinExistence type="predicted"/>
<accession>A0ABQ7EBF2</accession>
<dbReference type="PROSITE" id="PS00344">
    <property type="entry name" value="GATA_ZN_FINGER_1"/>
    <property type="match status" value="1"/>
</dbReference>
<feature type="compositionally biased region" description="Basic residues" evidence="5">
    <location>
        <begin position="387"/>
        <end position="397"/>
    </location>
</feature>
<sequence length="429" mass="47879">MTQGRYCESCGWFHEHTQTCLFVHNGNGCSNTQTAVVDCTLSLGPPSTTTTRLSERDKKKMQRSSTSSRVSSFTDTDKNTSKTSTYSVLPSSNRRISGGGDTLLDRRCTNCDTTSTPLWRNGPRGPKSLCNACGIRFKKEERRTMDTTRMTASSTVAQDQYGHHPSSYSNHNNATDQSGLSTCNFVASEIMLNHDYGGAGEYYRRNPVDGVNGLPSHSWINVEDTAMSLVYDFTRYMAIVVNSFSFFFFSPPPVITEEVTASLEDMIKSRIIEARFDDVQPAPSLPTKSKREVKELHDSKSKKGLAEVYEEEYVQKSNPLFAPSTFSDELKKEVIEEMSIQTNVPAIAMEEVAPVAVSDAAMLAPEEIFSGTGKIKEESELTQEERKRRRAKKKRKFKAESAKQPVKKARDTTSTEMSKTGIFSYSNMT</sequence>
<feature type="compositionally biased region" description="Low complexity" evidence="5">
    <location>
        <begin position="63"/>
        <end position="74"/>
    </location>
</feature>
<dbReference type="Proteomes" id="UP000266723">
    <property type="component" value="Unassembled WGS sequence"/>
</dbReference>
<feature type="compositionally biased region" description="Polar residues" evidence="5">
    <location>
        <begin position="414"/>
        <end position="429"/>
    </location>
</feature>
<reference evidence="7 8" key="1">
    <citation type="journal article" date="2020" name="BMC Genomics">
        <title>Intraspecific diversification of the crop wild relative Brassica cretica Lam. using demographic model selection.</title>
        <authorList>
            <person name="Kioukis A."/>
            <person name="Michalopoulou V.A."/>
            <person name="Briers L."/>
            <person name="Pirintsos S."/>
            <person name="Studholme D.J."/>
            <person name="Pavlidis P."/>
            <person name="Sarris P.F."/>
        </authorList>
    </citation>
    <scope>NUCLEOTIDE SEQUENCE [LARGE SCALE GENOMIC DNA]</scope>
    <source>
        <strain evidence="8">cv. PFS-1207/04</strain>
    </source>
</reference>
<evidence type="ECO:0000259" key="6">
    <source>
        <dbReference type="PROSITE" id="PS50114"/>
    </source>
</evidence>
<keyword evidence="3" id="KW-0804">Transcription</keyword>
<dbReference type="PANTHER" id="PTHR17039">
    <property type="entry name" value="U3 SMALL NUCLEOLAR RIBONUCLEOPROTEIN PROTEIN MPP10"/>
    <property type="match status" value="1"/>
</dbReference>
<dbReference type="EMBL" id="QGKV02000299">
    <property type="protein sequence ID" value="KAF3593841.1"/>
    <property type="molecule type" value="Genomic_DNA"/>
</dbReference>
<evidence type="ECO:0000256" key="4">
    <source>
        <dbReference type="PROSITE-ProRule" id="PRU00094"/>
    </source>
</evidence>